<dbReference type="PATRIC" id="fig|1140003.3.peg.1329"/>
<organism evidence="1 2">
    <name type="scientific">Enterococcus sulfureus ATCC 49903</name>
    <dbReference type="NCBI Taxonomy" id="1140003"/>
    <lineage>
        <taxon>Bacteria</taxon>
        <taxon>Bacillati</taxon>
        <taxon>Bacillota</taxon>
        <taxon>Bacilli</taxon>
        <taxon>Lactobacillales</taxon>
        <taxon>Enterococcaceae</taxon>
        <taxon>Enterococcus</taxon>
    </lineage>
</organism>
<dbReference type="eggNOG" id="ENOG502ZHPZ">
    <property type="taxonomic scope" value="Bacteria"/>
</dbReference>
<keyword evidence="2" id="KW-1185">Reference proteome</keyword>
<evidence type="ECO:0000313" key="1">
    <source>
        <dbReference type="EMBL" id="EOT83583.1"/>
    </source>
</evidence>
<dbReference type="RefSeq" id="WP_016185823.1">
    <property type="nucleotide sequence ID" value="NZ_ASWO01000005.1"/>
</dbReference>
<evidence type="ECO:0000313" key="2">
    <source>
        <dbReference type="Proteomes" id="UP000015961"/>
    </source>
</evidence>
<dbReference type="AlphaFoldDB" id="S0KR65"/>
<name>S0KR65_9ENTE</name>
<dbReference type="STRING" id="1140003.OMY_01375"/>
<dbReference type="Proteomes" id="UP000015961">
    <property type="component" value="Unassembled WGS sequence"/>
</dbReference>
<dbReference type="OrthoDB" id="2194429at2"/>
<proteinExistence type="predicted"/>
<gene>
    <name evidence="1" type="ORF">I573_01305</name>
</gene>
<comment type="caution">
    <text evidence="1">The sequence shown here is derived from an EMBL/GenBank/DDBJ whole genome shotgun (WGS) entry which is preliminary data.</text>
</comment>
<sequence>MTDYEKKEDHVLDHIANAVLKLEDELTKLDALEEDDAKKHEIKKWYAEKKALHEIKRILHEAGKYDKYEEKELEQLDKYLDKLN</sequence>
<reference evidence="1 2" key="1">
    <citation type="submission" date="2013-03" db="EMBL/GenBank/DDBJ databases">
        <title>The Genome Sequence of Enterococcus sulfureus ATCC_49903 (PacBio/Illumina hybrid assembly).</title>
        <authorList>
            <consortium name="The Broad Institute Genomics Platform"/>
            <consortium name="The Broad Institute Genome Sequencing Center for Infectious Disease"/>
            <person name="Earl A."/>
            <person name="Russ C."/>
            <person name="Gilmore M."/>
            <person name="Surin D."/>
            <person name="Walker B."/>
            <person name="Young S."/>
            <person name="Zeng Q."/>
            <person name="Gargeya S."/>
            <person name="Fitzgerald M."/>
            <person name="Haas B."/>
            <person name="Abouelleil A."/>
            <person name="Allen A.W."/>
            <person name="Alvarado L."/>
            <person name="Arachchi H.M."/>
            <person name="Berlin A.M."/>
            <person name="Chapman S.B."/>
            <person name="Gainer-Dewar J."/>
            <person name="Goldberg J."/>
            <person name="Griggs A."/>
            <person name="Gujja S."/>
            <person name="Hansen M."/>
            <person name="Howarth C."/>
            <person name="Imamovic A."/>
            <person name="Ireland A."/>
            <person name="Larimer J."/>
            <person name="McCowan C."/>
            <person name="Murphy C."/>
            <person name="Pearson M."/>
            <person name="Poon T.W."/>
            <person name="Priest M."/>
            <person name="Roberts A."/>
            <person name="Saif S."/>
            <person name="Shea T."/>
            <person name="Sisk P."/>
            <person name="Sykes S."/>
            <person name="Wortman J."/>
            <person name="Nusbaum C."/>
            <person name="Birren B."/>
        </authorList>
    </citation>
    <scope>NUCLEOTIDE SEQUENCE [LARGE SCALE GENOMIC DNA]</scope>
    <source>
        <strain evidence="1 2">ATCC 49903</strain>
    </source>
</reference>
<accession>S0KR65</accession>
<dbReference type="EMBL" id="ASWO01000005">
    <property type="protein sequence ID" value="EOT83583.1"/>
    <property type="molecule type" value="Genomic_DNA"/>
</dbReference>
<protein>
    <submittedName>
        <fullName evidence="1">Uncharacterized protein</fullName>
    </submittedName>
</protein>